<protein>
    <submittedName>
        <fullName evidence="4">Twin-arginine translocation signal domain-containing protein</fullName>
    </submittedName>
</protein>
<sequence length="459" mass="47638">MNLPTNLAKSYNFERTMLDMEALNMMVDDEHVNDKPISRRQLLVSLGAAGIAAAAGAVFPNEVMAATTDSVYFNVKDYGAKGTGRMGENDAVFIQSAIDAASPTGGTVFLPPGKYNIKSAIQLKSNVRLLGAGAEASVIKIDYDANGISMVSSLSEINYFAVEHLTFEGTGVPTGSSSYIQTERGILLQGVKNGLIANCIFKTIVNGVHLNNTTNVTVTGCTFRNVIGDGANEGIGVLCQSGSSVLIEGNRFKNVYKSGVQLQGGCSSAIITGNWFDGCRSAAVNVMATETSCSENIIAGNTITSSETDSAGPYGIFLSGYCVGNTIAGNLISKATKAGIRAAGAASAETERPTANKIIGNTLKAVPTGVELLNADDNTVTNNDFRNVDDGVVIDASADGVGGYSRRNYAVNNGFFQFAKNAVRIVSSRCEANGAFGNFGSGSGANLTDKGTGTATVGF</sequence>
<dbReference type="NCBIfam" id="TIGR01409">
    <property type="entry name" value="TAT_signal_seq"/>
    <property type="match status" value="1"/>
</dbReference>
<evidence type="ECO:0000259" key="3">
    <source>
        <dbReference type="Pfam" id="PF13229"/>
    </source>
</evidence>
<dbReference type="Pfam" id="PF13229">
    <property type="entry name" value="Beta_helix"/>
    <property type="match status" value="1"/>
</dbReference>
<dbReference type="PROSITE" id="PS51318">
    <property type="entry name" value="TAT"/>
    <property type="match status" value="1"/>
</dbReference>
<evidence type="ECO:0000259" key="2">
    <source>
        <dbReference type="Pfam" id="PF12708"/>
    </source>
</evidence>
<dbReference type="PANTHER" id="PTHR22990">
    <property type="entry name" value="F-BOX ONLY PROTEIN"/>
    <property type="match status" value="1"/>
</dbReference>
<evidence type="ECO:0000313" key="5">
    <source>
        <dbReference type="Proteomes" id="UP000293142"/>
    </source>
</evidence>
<dbReference type="Proteomes" id="UP000293142">
    <property type="component" value="Unassembled WGS sequence"/>
</dbReference>
<dbReference type="Gene3D" id="2.160.20.10">
    <property type="entry name" value="Single-stranded right-handed beta-helix, Pectin lyase-like"/>
    <property type="match status" value="1"/>
</dbReference>
<dbReference type="AlphaFoldDB" id="A0A4Q9DNL0"/>
<dbReference type="InterPro" id="IPR051550">
    <property type="entry name" value="SCF-Subunits/Alg-Epimerases"/>
</dbReference>
<organism evidence="4 5">
    <name type="scientific">Paenibacillus thalictri</name>
    <dbReference type="NCBI Taxonomy" id="2527873"/>
    <lineage>
        <taxon>Bacteria</taxon>
        <taxon>Bacillati</taxon>
        <taxon>Bacillota</taxon>
        <taxon>Bacilli</taxon>
        <taxon>Bacillales</taxon>
        <taxon>Paenibacillaceae</taxon>
        <taxon>Paenibacillus</taxon>
    </lineage>
</organism>
<name>A0A4Q9DNL0_9BACL</name>
<feature type="domain" description="Right handed beta helix" evidence="3">
    <location>
        <begin position="301"/>
        <end position="444"/>
    </location>
</feature>
<dbReference type="PANTHER" id="PTHR22990:SF15">
    <property type="entry name" value="F-BOX ONLY PROTEIN 10"/>
    <property type="match status" value="1"/>
</dbReference>
<dbReference type="InterPro" id="IPR024535">
    <property type="entry name" value="RHGA/B-epi-like_pectate_lyase"/>
</dbReference>
<evidence type="ECO:0000313" key="4">
    <source>
        <dbReference type="EMBL" id="TBL77666.1"/>
    </source>
</evidence>
<evidence type="ECO:0000256" key="1">
    <source>
        <dbReference type="ARBA" id="ARBA00022737"/>
    </source>
</evidence>
<reference evidence="4 5" key="1">
    <citation type="submission" date="2019-02" db="EMBL/GenBank/DDBJ databases">
        <title>Paenibacillus sp. nov., isolated from surface-sterilized tissue of Thalictrum simplex L.</title>
        <authorList>
            <person name="Tuo L."/>
        </authorList>
    </citation>
    <scope>NUCLEOTIDE SEQUENCE [LARGE SCALE GENOMIC DNA]</scope>
    <source>
        <strain evidence="4 5">N2SHLJ1</strain>
    </source>
</reference>
<proteinExistence type="predicted"/>
<dbReference type="InterPro" id="IPR006626">
    <property type="entry name" value="PbH1"/>
</dbReference>
<keyword evidence="5" id="KW-1185">Reference proteome</keyword>
<accession>A0A4Q9DNL0</accession>
<dbReference type="InterPro" id="IPR019546">
    <property type="entry name" value="TAT_signal_bac_arc"/>
</dbReference>
<feature type="domain" description="Rhamnogalacturonase A/B/Epimerase-like pectate lyase" evidence="2">
    <location>
        <begin position="72"/>
        <end position="298"/>
    </location>
</feature>
<dbReference type="SUPFAM" id="SSF51126">
    <property type="entry name" value="Pectin lyase-like"/>
    <property type="match status" value="2"/>
</dbReference>
<dbReference type="Pfam" id="PF12708">
    <property type="entry name" value="Pect-lyase_RHGA_epim"/>
    <property type="match status" value="1"/>
</dbReference>
<dbReference type="InterPro" id="IPR006311">
    <property type="entry name" value="TAT_signal"/>
</dbReference>
<gene>
    <name evidence="4" type="ORF">EYB31_16080</name>
</gene>
<dbReference type="InterPro" id="IPR011050">
    <property type="entry name" value="Pectin_lyase_fold/virulence"/>
</dbReference>
<dbReference type="EMBL" id="SIRE01000011">
    <property type="protein sequence ID" value="TBL77666.1"/>
    <property type="molecule type" value="Genomic_DNA"/>
</dbReference>
<dbReference type="InterPro" id="IPR012334">
    <property type="entry name" value="Pectin_lyas_fold"/>
</dbReference>
<dbReference type="SMART" id="SM00710">
    <property type="entry name" value="PbH1"/>
    <property type="match status" value="7"/>
</dbReference>
<dbReference type="OrthoDB" id="2496562at2"/>
<keyword evidence="1" id="KW-0677">Repeat</keyword>
<dbReference type="InterPro" id="IPR039448">
    <property type="entry name" value="Beta_helix"/>
</dbReference>
<comment type="caution">
    <text evidence="4">The sequence shown here is derived from an EMBL/GenBank/DDBJ whole genome shotgun (WGS) entry which is preliminary data.</text>
</comment>